<dbReference type="RefSeq" id="WP_146535777.1">
    <property type="nucleotide sequence ID" value="NZ_SJPX01000004.1"/>
</dbReference>
<keyword evidence="5" id="KW-0119">Carbohydrate metabolism</keyword>
<dbReference type="GO" id="GO:0016829">
    <property type="term" value="F:lyase activity"/>
    <property type="evidence" value="ECO:0007669"/>
    <property type="project" value="UniProtKB-KW"/>
</dbReference>
<reference evidence="6 7" key="1">
    <citation type="submission" date="2019-02" db="EMBL/GenBank/DDBJ databases">
        <title>Deep-cultivation of Planctomycetes and their phenomic and genomic characterization uncovers novel biology.</title>
        <authorList>
            <person name="Wiegand S."/>
            <person name="Jogler M."/>
            <person name="Boedeker C."/>
            <person name="Pinto D."/>
            <person name="Vollmers J."/>
            <person name="Rivas-Marin E."/>
            <person name="Kohn T."/>
            <person name="Peeters S.H."/>
            <person name="Heuer A."/>
            <person name="Rast P."/>
            <person name="Oberbeckmann S."/>
            <person name="Bunk B."/>
            <person name="Jeske O."/>
            <person name="Meyerdierks A."/>
            <person name="Storesund J.E."/>
            <person name="Kallscheuer N."/>
            <person name="Luecker S."/>
            <person name="Lage O.M."/>
            <person name="Pohl T."/>
            <person name="Merkel B.J."/>
            <person name="Hornburger P."/>
            <person name="Mueller R.-W."/>
            <person name="Bruemmer F."/>
            <person name="Labrenz M."/>
            <person name="Spormann A.M."/>
            <person name="Op Den Camp H."/>
            <person name="Overmann J."/>
            <person name="Amann R."/>
            <person name="Jetten M.S.M."/>
            <person name="Mascher T."/>
            <person name="Medema M.H."/>
            <person name="Devos D.P."/>
            <person name="Kaster A.-K."/>
            <person name="Ovreas L."/>
            <person name="Rohde M."/>
            <person name="Galperin M.Y."/>
            <person name="Jogler C."/>
        </authorList>
    </citation>
    <scope>NUCLEOTIDE SEQUENCE [LARGE SCALE GENOMIC DNA]</scope>
    <source>
        <strain evidence="6 7">Poly59</strain>
    </source>
</reference>
<dbReference type="PANTHER" id="PTHR30246:SF1">
    <property type="entry name" value="2-DEHYDRO-3-DEOXY-6-PHOSPHOGALACTONATE ALDOLASE-RELATED"/>
    <property type="match status" value="1"/>
</dbReference>
<comment type="caution">
    <text evidence="6">The sequence shown here is derived from an EMBL/GenBank/DDBJ whole genome shotgun (WGS) entry which is preliminary data.</text>
</comment>
<comment type="subunit">
    <text evidence="3">Homotrimer.</text>
</comment>
<proteinExistence type="inferred from homology"/>
<evidence type="ECO:0000256" key="3">
    <source>
        <dbReference type="ARBA" id="ARBA00011233"/>
    </source>
</evidence>
<dbReference type="InterPro" id="IPR000887">
    <property type="entry name" value="Aldlse_KDPG_KHG"/>
</dbReference>
<organism evidence="6 7">
    <name type="scientific">Rubripirellula reticaptiva</name>
    <dbReference type="NCBI Taxonomy" id="2528013"/>
    <lineage>
        <taxon>Bacteria</taxon>
        <taxon>Pseudomonadati</taxon>
        <taxon>Planctomycetota</taxon>
        <taxon>Planctomycetia</taxon>
        <taxon>Pirellulales</taxon>
        <taxon>Pirellulaceae</taxon>
        <taxon>Rubripirellula</taxon>
    </lineage>
</organism>
<dbReference type="EMBL" id="SJPX01000004">
    <property type="protein sequence ID" value="TWU49536.1"/>
    <property type="molecule type" value="Genomic_DNA"/>
</dbReference>
<evidence type="ECO:0000256" key="5">
    <source>
        <dbReference type="ARBA" id="ARBA00023277"/>
    </source>
</evidence>
<evidence type="ECO:0000313" key="7">
    <source>
        <dbReference type="Proteomes" id="UP000317977"/>
    </source>
</evidence>
<dbReference type="AlphaFoldDB" id="A0A5C6EPM1"/>
<keyword evidence="4" id="KW-0456">Lyase</keyword>
<evidence type="ECO:0000256" key="1">
    <source>
        <dbReference type="ARBA" id="ARBA00004761"/>
    </source>
</evidence>
<evidence type="ECO:0000256" key="2">
    <source>
        <dbReference type="ARBA" id="ARBA00006906"/>
    </source>
</evidence>
<dbReference type="CDD" id="cd00452">
    <property type="entry name" value="KDPG_aldolase"/>
    <property type="match status" value="1"/>
</dbReference>
<dbReference type="SUPFAM" id="SSF51569">
    <property type="entry name" value="Aldolase"/>
    <property type="match status" value="1"/>
</dbReference>
<accession>A0A5C6EPM1</accession>
<comment type="pathway">
    <text evidence="1">Carbohydrate acid metabolism.</text>
</comment>
<protein>
    <submittedName>
        <fullName evidence="6">KHG/KDPG aldolase</fullName>
    </submittedName>
</protein>
<dbReference type="Proteomes" id="UP000317977">
    <property type="component" value="Unassembled WGS sequence"/>
</dbReference>
<keyword evidence="7" id="KW-1185">Reference proteome</keyword>
<name>A0A5C6EPM1_9BACT</name>
<comment type="similarity">
    <text evidence="2">Belongs to the KHG/KDPG aldolase family.</text>
</comment>
<dbReference type="NCBIfam" id="TIGR01182">
    <property type="entry name" value="eda"/>
    <property type="match status" value="1"/>
</dbReference>
<dbReference type="InterPro" id="IPR013785">
    <property type="entry name" value="Aldolase_TIM"/>
</dbReference>
<gene>
    <name evidence="6" type="primary">eda</name>
    <name evidence="6" type="ORF">Poly59_41530</name>
</gene>
<dbReference type="PANTHER" id="PTHR30246">
    <property type="entry name" value="2-KETO-3-DEOXY-6-PHOSPHOGLUCONATE ALDOLASE"/>
    <property type="match status" value="1"/>
</dbReference>
<sequence>MTDQADFPPELIARIGNCAAIAAVTIDDADAAVPLAKSLLACRIDVMEITLGTPVAIDAMRRIRDEVPEMLVGAGTISNSNQVSAVIDAGAAFGVAPGLSRNVVLESRQCGLPFAPGVITPTEMETAIDWGCRQLNIFPIEPIGGIKYLRTMVMPFEHLGLKFFVSGGINPSNMTAYLYHDDITAIGGAWIAPRSQIRTQDWSTVIDNAIEAASIVKEMKPR</sequence>
<dbReference type="Gene3D" id="3.20.20.70">
    <property type="entry name" value="Aldolase class I"/>
    <property type="match status" value="1"/>
</dbReference>
<evidence type="ECO:0000313" key="6">
    <source>
        <dbReference type="EMBL" id="TWU49536.1"/>
    </source>
</evidence>
<evidence type="ECO:0000256" key="4">
    <source>
        <dbReference type="ARBA" id="ARBA00023239"/>
    </source>
</evidence>
<dbReference type="Pfam" id="PF01081">
    <property type="entry name" value="Aldolase"/>
    <property type="match status" value="1"/>
</dbReference>
<dbReference type="OrthoDB" id="9802667at2"/>